<evidence type="ECO:0000313" key="1">
    <source>
        <dbReference type="EMBL" id="KAJ4956076.1"/>
    </source>
</evidence>
<proteinExistence type="predicted"/>
<accession>A0A9Q0GXJ8</accession>
<dbReference type="Proteomes" id="UP001141806">
    <property type="component" value="Unassembled WGS sequence"/>
</dbReference>
<sequence length="158" mass="17321">MARVSSFNPLPCKTLSMNPTKGHLGFRMKNSLSAVTVHSVGILSGKGREVARLRFSIGGENRGVRPLPRIWGIGAAADDDDWGSEKEEWIGEGVATTLGEEEEKIKEPSGLRRSRHCSNGMTLGMEQNCMFAGLGSKPMKLSHSQKLNTERFYCVVQV</sequence>
<organism evidence="1 2">
    <name type="scientific">Protea cynaroides</name>
    <dbReference type="NCBI Taxonomy" id="273540"/>
    <lineage>
        <taxon>Eukaryota</taxon>
        <taxon>Viridiplantae</taxon>
        <taxon>Streptophyta</taxon>
        <taxon>Embryophyta</taxon>
        <taxon>Tracheophyta</taxon>
        <taxon>Spermatophyta</taxon>
        <taxon>Magnoliopsida</taxon>
        <taxon>Proteales</taxon>
        <taxon>Proteaceae</taxon>
        <taxon>Protea</taxon>
    </lineage>
</organism>
<gene>
    <name evidence="1" type="ORF">NE237_012859</name>
</gene>
<keyword evidence="2" id="KW-1185">Reference proteome</keyword>
<protein>
    <submittedName>
        <fullName evidence="1">Uncharacterized protein</fullName>
    </submittedName>
</protein>
<comment type="caution">
    <text evidence="1">The sequence shown here is derived from an EMBL/GenBank/DDBJ whole genome shotgun (WGS) entry which is preliminary data.</text>
</comment>
<dbReference type="AlphaFoldDB" id="A0A9Q0GXJ8"/>
<evidence type="ECO:0000313" key="2">
    <source>
        <dbReference type="Proteomes" id="UP001141806"/>
    </source>
</evidence>
<name>A0A9Q0GXJ8_9MAGN</name>
<dbReference type="EMBL" id="JAMYWD010000011">
    <property type="protein sequence ID" value="KAJ4956076.1"/>
    <property type="molecule type" value="Genomic_DNA"/>
</dbReference>
<reference evidence="1" key="1">
    <citation type="journal article" date="2023" name="Plant J.">
        <title>The genome of the king protea, Protea cynaroides.</title>
        <authorList>
            <person name="Chang J."/>
            <person name="Duong T.A."/>
            <person name="Schoeman C."/>
            <person name="Ma X."/>
            <person name="Roodt D."/>
            <person name="Barker N."/>
            <person name="Li Z."/>
            <person name="Van de Peer Y."/>
            <person name="Mizrachi E."/>
        </authorList>
    </citation>
    <scope>NUCLEOTIDE SEQUENCE</scope>
    <source>
        <tissue evidence="1">Young leaves</tissue>
    </source>
</reference>